<feature type="region of interest" description="Disordered" evidence="1">
    <location>
        <begin position="85"/>
        <end position="125"/>
    </location>
</feature>
<dbReference type="STRING" id="471852.Tcur_1139"/>
<sequence>MLISPLLSRARNTVARATDKASPAAPSGRRTTKRTAFSAAAIILASSLTVLGEAALQGSPALADPCSGGSGGFGCGYRDGGRSGGGSGGGGGGSGGGGSGEIPELDGDGSIGLPETRDGEGGSAEPLPTIYWAEVARSRANLPVPLVHTAPRDKTYVGLRTSLWVENFHSVETPRIGDGDQQVWAVATPKYVVWNLGDKSITCNGAGSAGSLSCSHTYNRASTSVPGGTYKVTATIVWGVEWYCVGSDCDDNYGTLEDLSMISAPYPYVVSEIQTNSRP</sequence>
<reference evidence="2 3" key="1">
    <citation type="journal article" date="2011" name="Stand. Genomic Sci.">
        <title>Complete genome sequence of Thermomonospora curvata type strain (B9).</title>
        <authorList>
            <person name="Chertkov O."/>
            <person name="Sikorski J."/>
            <person name="Nolan M."/>
            <person name="Lapidus A."/>
            <person name="Lucas S."/>
            <person name="Del Rio T.G."/>
            <person name="Tice H."/>
            <person name="Cheng J.F."/>
            <person name="Goodwin L."/>
            <person name="Pitluck S."/>
            <person name="Liolios K."/>
            <person name="Ivanova N."/>
            <person name="Mavromatis K."/>
            <person name="Mikhailova N."/>
            <person name="Ovchinnikova G."/>
            <person name="Pati A."/>
            <person name="Chen A."/>
            <person name="Palaniappan K."/>
            <person name="Djao O.D."/>
            <person name="Land M."/>
            <person name="Hauser L."/>
            <person name="Chang Y.J."/>
            <person name="Jeffries C.D."/>
            <person name="Brettin T."/>
            <person name="Han C."/>
            <person name="Detter J.C."/>
            <person name="Rohde M."/>
            <person name="Goker M."/>
            <person name="Woyke T."/>
            <person name="Bristow J."/>
            <person name="Eisen J.A."/>
            <person name="Markowitz V."/>
            <person name="Hugenholtz P."/>
            <person name="Klenk H.P."/>
            <person name="Kyrpides N.C."/>
        </authorList>
    </citation>
    <scope>NUCLEOTIDE SEQUENCE [LARGE SCALE GENOMIC DNA]</scope>
    <source>
        <strain evidence="3">ATCC 19995 / DSM 43183 / JCM 3096 / KCTC 9072 / NBRC 15933 / NCIMB 10081 / Henssen B9</strain>
    </source>
</reference>
<accession>D1A8M9</accession>
<feature type="compositionally biased region" description="Gly residues" evidence="1">
    <location>
        <begin position="85"/>
        <end position="100"/>
    </location>
</feature>
<evidence type="ECO:0000256" key="1">
    <source>
        <dbReference type="SAM" id="MobiDB-lite"/>
    </source>
</evidence>
<dbReference type="AlphaFoldDB" id="D1A8M9"/>
<dbReference type="Proteomes" id="UP000001918">
    <property type="component" value="Chromosome"/>
</dbReference>
<dbReference type="HOGENOM" id="CLU_997238_0_0_11"/>
<keyword evidence="3" id="KW-1185">Reference proteome</keyword>
<proteinExistence type="predicted"/>
<dbReference type="KEGG" id="tcu:Tcur_1139"/>
<organism evidence="2 3">
    <name type="scientific">Thermomonospora curvata (strain ATCC 19995 / DSM 43183 / JCM 3096 / KCTC 9072 / NBRC 15933 / NCIMB 10081 / Henssen B9)</name>
    <dbReference type="NCBI Taxonomy" id="471852"/>
    <lineage>
        <taxon>Bacteria</taxon>
        <taxon>Bacillati</taxon>
        <taxon>Actinomycetota</taxon>
        <taxon>Actinomycetes</taxon>
        <taxon>Streptosporangiales</taxon>
        <taxon>Thermomonosporaceae</taxon>
        <taxon>Thermomonospora</taxon>
    </lineage>
</organism>
<protein>
    <submittedName>
        <fullName evidence="2">Uncharacterized protein</fullName>
    </submittedName>
</protein>
<gene>
    <name evidence="2" type="ordered locus">Tcur_1139</name>
</gene>
<dbReference type="EMBL" id="CP001738">
    <property type="protein sequence ID" value="ACY96724.1"/>
    <property type="molecule type" value="Genomic_DNA"/>
</dbReference>
<dbReference type="eggNOG" id="COG2132">
    <property type="taxonomic scope" value="Bacteria"/>
</dbReference>
<evidence type="ECO:0000313" key="2">
    <source>
        <dbReference type="EMBL" id="ACY96724.1"/>
    </source>
</evidence>
<name>D1A8M9_THECD</name>
<evidence type="ECO:0000313" key="3">
    <source>
        <dbReference type="Proteomes" id="UP000001918"/>
    </source>
</evidence>